<keyword evidence="1" id="KW-0934">Plastid</keyword>
<dbReference type="GeneID" id="33362403"/>
<gene>
    <name evidence="1" type="primary">orf45</name>
</gene>
<reference evidence="1" key="1">
    <citation type="journal article" date="2017" name="J. Phycol.">
        <title>Analysis of chloroplast genomes and a supermatrix inform reclassification of the Rhodomelaceae (Rhodophyta).</title>
        <authorList>
            <person name="Diaz-Tapia P."/>
            <person name="Maggs C.A."/>
            <person name="West J.A."/>
            <person name="Verbruggen H."/>
        </authorList>
    </citation>
    <scope>NUCLEOTIDE SEQUENCE</scope>
    <source>
        <strain evidence="1">PD1825</strain>
    </source>
</reference>
<protein>
    <submittedName>
        <fullName evidence="1">Uncharacterized protein</fullName>
    </submittedName>
</protein>
<keyword evidence="1" id="KW-0150">Chloroplast</keyword>
<dbReference type="AlphaFoldDB" id="A0A1Z1MUB0"/>
<proteinExistence type="predicted"/>
<dbReference type="EMBL" id="MF101467">
    <property type="protein sequence ID" value="ARW69687.1"/>
    <property type="molecule type" value="Genomic_DNA"/>
</dbReference>
<evidence type="ECO:0000313" key="1">
    <source>
        <dbReference type="EMBL" id="ARW69687.1"/>
    </source>
</evidence>
<accession>A0A1Z1MUB0</accession>
<dbReference type="RefSeq" id="YP_009399868.1">
    <property type="nucleotide sequence ID" value="NC_035299.1"/>
</dbReference>
<organism evidence="1">
    <name type="scientific">Tolypiocladia glomerulata</name>
    <dbReference type="NCBI Taxonomy" id="860646"/>
    <lineage>
        <taxon>Eukaryota</taxon>
        <taxon>Rhodophyta</taxon>
        <taxon>Florideophyceae</taxon>
        <taxon>Rhodymeniophycidae</taxon>
        <taxon>Ceramiales</taxon>
        <taxon>Rhodomelaceae</taxon>
        <taxon>Polysiphonioideae</taxon>
        <taxon>Tolypiocladia</taxon>
    </lineage>
</organism>
<sequence length="45" mass="5584">MKGKYTQITYFLNRCIKKLFREKDRKFILSSRIYTHNFNSEISTY</sequence>
<geneLocation type="chloroplast" evidence="1"/>
<name>A0A1Z1MUB0_9FLOR</name>